<dbReference type="Proteomes" id="UP000001302">
    <property type="component" value="Chromosome"/>
</dbReference>
<accession>E0TGU5</accession>
<gene>
    <name evidence="2" type="ordered locus">PB2503_13334</name>
</gene>
<dbReference type="PANTHER" id="PTHR13939:SF0">
    <property type="entry name" value="NMN AMIDOHYDROLASE-LIKE PROTEIN YFAY"/>
    <property type="match status" value="1"/>
</dbReference>
<dbReference type="CDD" id="cd00885">
    <property type="entry name" value="cinA"/>
    <property type="match status" value="1"/>
</dbReference>
<dbReference type="RefSeq" id="WP_013301678.1">
    <property type="nucleotide sequence ID" value="NC_014414.1"/>
</dbReference>
<dbReference type="AlphaFoldDB" id="E0TGU5"/>
<dbReference type="EMBL" id="CP002156">
    <property type="protein sequence ID" value="ADM10704.1"/>
    <property type="molecule type" value="Genomic_DNA"/>
</dbReference>
<dbReference type="eggNOG" id="COG1058">
    <property type="taxonomic scope" value="Bacteria"/>
</dbReference>
<dbReference type="STRING" id="314260.PB2503_13334"/>
<evidence type="ECO:0000313" key="3">
    <source>
        <dbReference type="Proteomes" id="UP000001302"/>
    </source>
</evidence>
<reference evidence="2 3" key="2">
    <citation type="journal article" date="2011" name="J. Bacteriol.">
        <title>Complete genome sequence of strain HTCC2503T of Parvularcula bermudensis, the type species of the order "Parvularculales" in the class Alphaproteobacteria.</title>
        <authorList>
            <person name="Oh H.M."/>
            <person name="Kang I."/>
            <person name="Vergin K.L."/>
            <person name="Kang D."/>
            <person name="Rhee K.H."/>
            <person name="Giovannoni S.J."/>
            <person name="Cho J.C."/>
        </authorList>
    </citation>
    <scope>NUCLEOTIDE SEQUENCE [LARGE SCALE GENOMIC DNA]</scope>
    <source>
        <strain evidence="3">ATCC BAA-594 / HTCC2503 / KCTC 12087</strain>
    </source>
</reference>
<organism evidence="2 3">
    <name type="scientific">Parvularcula bermudensis (strain ATCC BAA-594 / HTCC2503 / KCTC 12087)</name>
    <dbReference type="NCBI Taxonomy" id="314260"/>
    <lineage>
        <taxon>Bacteria</taxon>
        <taxon>Pseudomonadati</taxon>
        <taxon>Pseudomonadota</taxon>
        <taxon>Alphaproteobacteria</taxon>
        <taxon>Parvularculales</taxon>
        <taxon>Parvularculaceae</taxon>
        <taxon>Parvularcula</taxon>
    </lineage>
</organism>
<dbReference type="InterPro" id="IPR050101">
    <property type="entry name" value="CinA"/>
</dbReference>
<sequence length="263" mass="27828">MDEAPSLRPTAAMLAIGEELLNGRTRDANAHHLAGWLDQRGIDLVEVRIVRDDHDQIVQSVNDLREKADLVFTSGGIGPTHDDITIDAIGAAFDLPVSESEEALQILSDFYAEKGEAVTDARRRMARVPEGAALIPNSVSGAPGVRVGTVYVLAGVPAIFNAMLEAIDVELKRGPRMTVFSVIGAGPESRLAEGLVALERAMKGLRIGSYPGPTGKGGELQIVCRSLNAGVARRAAEAVEGLFRANGVEAHTVEGYVARQAAS</sequence>
<feature type="domain" description="MoaB/Mog" evidence="1">
    <location>
        <begin position="12"/>
        <end position="174"/>
    </location>
</feature>
<reference evidence="3" key="1">
    <citation type="submission" date="2010-08" db="EMBL/GenBank/DDBJ databases">
        <title>Genome sequence of Parvularcula bermudensis HTCC2503.</title>
        <authorList>
            <person name="Kang D.-M."/>
            <person name="Oh H.-M."/>
            <person name="Cho J.-C."/>
        </authorList>
    </citation>
    <scope>NUCLEOTIDE SEQUENCE [LARGE SCALE GENOMIC DNA]</scope>
    <source>
        <strain evidence="3">ATCC BAA-594 / HTCC2503 / KCTC 12087</strain>
    </source>
</reference>
<dbReference type="SUPFAM" id="SSF53218">
    <property type="entry name" value="Molybdenum cofactor biosynthesis proteins"/>
    <property type="match status" value="1"/>
</dbReference>
<dbReference type="HOGENOM" id="CLU_030805_0_2_5"/>
<dbReference type="OrthoDB" id="9801454at2"/>
<dbReference type="InterPro" id="IPR036425">
    <property type="entry name" value="MoaB/Mog-like_dom_sf"/>
</dbReference>
<protein>
    <recommendedName>
        <fullName evidence="1">MoaB/Mog domain-containing protein</fullName>
    </recommendedName>
</protein>
<dbReference type="Gene3D" id="3.40.980.10">
    <property type="entry name" value="MoaB/Mog-like domain"/>
    <property type="match status" value="1"/>
</dbReference>
<dbReference type="InterPro" id="IPR001453">
    <property type="entry name" value="MoaB/Mog_dom"/>
</dbReference>
<keyword evidence="3" id="KW-1185">Reference proteome</keyword>
<dbReference type="PANTHER" id="PTHR13939">
    <property type="entry name" value="NICOTINAMIDE-NUCLEOTIDE AMIDOHYDROLASE PNCC"/>
    <property type="match status" value="1"/>
</dbReference>
<dbReference type="SMART" id="SM00852">
    <property type="entry name" value="MoCF_biosynth"/>
    <property type="match status" value="1"/>
</dbReference>
<dbReference type="KEGG" id="pbr:PB2503_13334"/>
<evidence type="ECO:0000259" key="1">
    <source>
        <dbReference type="SMART" id="SM00852"/>
    </source>
</evidence>
<name>E0TGU5_PARBH</name>
<proteinExistence type="predicted"/>
<evidence type="ECO:0000313" key="2">
    <source>
        <dbReference type="EMBL" id="ADM10704.1"/>
    </source>
</evidence>
<dbReference type="Pfam" id="PF00994">
    <property type="entry name" value="MoCF_biosynth"/>
    <property type="match status" value="1"/>
</dbReference>